<keyword evidence="4 8" id="KW-0028">Amino-acid biosynthesis</keyword>
<evidence type="ECO:0000313" key="11">
    <source>
        <dbReference type="Proteomes" id="UP000093482"/>
    </source>
</evidence>
<dbReference type="GO" id="GO:0005737">
    <property type="term" value="C:cytoplasm"/>
    <property type="evidence" value="ECO:0007669"/>
    <property type="project" value="TreeGrafter"/>
</dbReference>
<evidence type="ECO:0000313" key="10">
    <source>
        <dbReference type="EMBL" id="OCS89697.1"/>
    </source>
</evidence>
<evidence type="ECO:0000256" key="3">
    <source>
        <dbReference type="ARBA" id="ARBA00013085"/>
    </source>
</evidence>
<dbReference type="SUPFAM" id="SSF89550">
    <property type="entry name" value="PHP domain-like"/>
    <property type="match status" value="1"/>
</dbReference>
<dbReference type="InterPro" id="IPR004013">
    <property type="entry name" value="PHP_dom"/>
</dbReference>
<gene>
    <name evidence="10" type="ORF">A6K76_12280</name>
</gene>
<dbReference type="GO" id="GO:0004401">
    <property type="term" value="F:histidinol-phosphatase activity"/>
    <property type="evidence" value="ECO:0007669"/>
    <property type="project" value="UniProtKB-UniRule"/>
</dbReference>
<evidence type="ECO:0000259" key="9">
    <source>
        <dbReference type="Pfam" id="PF02811"/>
    </source>
</evidence>
<organism evidence="10 11">
    <name type="scientific">Caryophanon latum</name>
    <dbReference type="NCBI Taxonomy" id="33977"/>
    <lineage>
        <taxon>Bacteria</taxon>
        <taxon>Bacillati</taxon>
        <taxon>Bacillota</taxon>
        <taxon>Bacilli</taxon>
        <taxon>Bacillales</taxon>
        <taxon>Caryophanaceae</taxon>
        <taxon>Caryophanon</taxon>
    </lineage>
</organism>
<dbReference type="EMBL" id="MATO01000040">
    <property type="protein sequence ID" value="OCS89697.1"/>
    <property type="molecule type" value="Genomic_DNA"/>
</dbReference>
<name>A0A1C0YR98_9BACL</name>
<keyword evidence="5 8" id="KW-0378">Hydrolase</keyword>
<sequence length="265" mass="30063">MKRDAHIHTPFCPHGSPDSFEQYIEKAITQQFTHITFTEHAPLPKSFVDPTPDQDSGMNETHLEKYFTTLHKLKKLYAKDISISIGLEVDFIQGYERETTQFLNTYGRELDDAILSVHFLQLADRYTCIDFSADEFLSVAKQIGSVQAVYDLYYDTLQQSIIADLGPYKPKRIGHPTLVHKFQRAHGEAIDDDAAIRKTLQLMQQHGYELDVNSAGLAKKDCLEQYPPKPYVAYAKSLGIPLVFGSDAHTAADLHQFYDDVFASL</sequence>
<comment type="catalytic activity">
    <reaction evidence="7 8">
        <text>L-histidinol phosphate + H2O = L-histidinol + phosphate</text>
        <dbReference type="Rhea" id="RHEA:14465"/>
        <dbReference type="ChEBI" id="CHEBI:15377"/>
        <dbReference type="ChEBI" id="CHEBI:43474"/>
        <dbReference type="ChEBI" id="CHEBI:57699"/>
        <dbReference type="ChEBI" id="CHEBI:57980"/>
        <dbReference type="EC" id="3.1.3.15"/>
    </reaction>
</comment>
<dbReference type="OrthoDB" id="9775255at2"/>
<evidence type="ECO:0000256" key="8">
    <source>
        <dbReference type="RuleBase" id="RU366003"/>
    </source>
</evidence>
<dbReference type="InterPro" id="IPR016195">
    <property type="entry name" value="Pol/histidinol_Pase-like"/>
</dbReference>
<dbReference type="InterPro" id="IPR010140">
    <property type="entry name" value="Histidinol_P_phosphatase_HisJ"/>
</dbReference>
<evidence type="ECO:0000256" key="4">
    <source>
        <dbReference type="ARBA" id="ARBA00022605"/>
    </source>
</evidence>
<dbReference type="EC" id="3.1.3.15" evidence="3 8"/>
<reference evidence="10 11" key="1">
    <citation type="submission" date="2016-07" db="EMBL/GenBank/DDBJ databases">
        <title>Caryophanon latum genome sequencing.</title>
        <authorList>
            <person name="Verma A."/>
            <person name="Pal Y."/>
            <person name="Krishnamurthi S."/>
        </authorList>
    </citation>
    <scope>NUCLEOTIDE SEQUENCE [LARGE SCALE GENOMIC DNA]</scope>
    <source>
        <strain evidence="10 11">DSM 14151</strain>
    </source>
</reference>
<dbReference type="GO" id="GO:0000105">
    <property type="term" value="P:L-histidine biosynthetic process"/>
    <property type="evidence" value="ECO:0007669"/>
    <property type="project" value="UniProtKB-UniRule"/>
</dbReference>
<keyword evidence="11" id="KW-1185">Reference proteome</keyword>
<dbReference type="UniPathway" id="UPA00031">
    <property type="reaction ID" value="UER00013"/>
</dbReference>
<dbReference type="Gene3D" id="3.20.20.140">
    <property type="entry name" value="Metal-dependent hydrolases"/>
    <property type="match status" value="1"/>
</dbReference>
<dbReference type="RefSeq" id="WP_066465059.1">
    <property type="nucleotide sequence ID" value="NZ_MATO01000040.1"/>
</dbReference>
<dbReference type="CDD" id="cd12110">
    <property type="entry name" value="PHP_HisPPase_Hisj_like"/>
    <property type="match status" value="1"/>
</dbReference>
<dbReference type="NCBIfam" id="NF005996">
    <property type="entry name" value="PRK08123.1"/>
    <property type="match status" value="1"/>
</dbReference>
<evidence type="ECO:0000256" key="7">
    <source>
        <dbReference type="ARBA" id="ARBA00049158"/>
    </source>
</evidence>
<protein>
    <recommendedName>
        <fullName evidence="3 8">Histidinol-phosphatase</fullName>
        <shortName evidence="8">HolPase</shortName>
        <ecNumber evidence="3 8">3.1.3.15</ecNumber>
    </recommendedName>
</protein>
<evidence type="ECO:0000256" key="5">
    <source>
        <dbReference type="ARBA" id="ARBA00022801"/>
    </source>
</evidence>
<evidence type="ECO:0000256" key="2">
    <source>
        <dbReference type="ARBA" id="ARBA00009152"/>
    </source>
</evidence>
<evidence type="ECO:0000256" key="1">
    <source>
        <dbReference type="ARBA" id="ARBA00004970"/>
    </source>
</evidence>
<dbReference type="PANTHER" id="PTHR21039:SF0">
    <property type="entry name" value="HISTIDINOL-PHOSPHATASE"/>
    <property type="match status" value="1"/>
</dbReference>
<comment type="pathway">
    <text evidence="1 8">Amino-acid biosynthesis; L-histidine biosynthesis; L-histidine from 5-phospho-alpha-D-ribose 1-diphosphate: step 8/9.</text>
</comment>
<comment type="similarity">
    <text evidence="2 8">Belongs to the PHP hydrolase family. HisK subfamily.</text>
</comment>
<accession>A0A1C0YR98</accession>
<dbReference type="Proteomes" id="UP000093482">
    <property type="component" value="Unassembled WGS sequence"/>
</dbReference>
<dbReference type="NCBIfam" id="TIGR01856">
    <property type="entry name" value="hisJ_fam"/>
    <property type="match status" value="1"/>
</dbReference>
<evidence type="ECO:0000256" key="6">
    <source>
        <dbReference type="ARBA" id="ARBA00023102"/>
    </source>
</evidence>
<dbReference type="Pfam" id="PF02811">
    <property type="entry name" value="PHP"/>
    <property type="match status" value="1"/>
</dbReference>
<comment type="caution">
    <text evidence="10">The sequence shown here is derived from an EMBL/GenBank/DDBJ whole genome shotgun (WGS) entry which is preliminary data.</text>
</comment>
<keyword evidence="6 8" id="KW-0368">Histidine biosynthesis</keyword>
<dbReference type="PANTHER" id="PTHR21039">
    <property type="entry name" value="HISTIDINOL PHOSPHATASE-RELATED"/>
    <property type="match status" value="1"/>
</dbReference>
<dbReference type="AlphaFoldDB" id="A0A1C0YR98"/>
<proteinExistence type="inferred from homology"/>
<feature type="domain" description="PHP" evidence="9">
    <location>
        <begin position="4"/>
        <end position="214"/>
    </location>
</feature>